<gene>
    <name evidence="1" type="ORF">ACFQ2V_19480</name>
</gene>
<accession>A0ABW3N0M9</accession>
<organism evidence="1 2">
    <name type="scientific">Terrabacter terrigena</name>
    <dbReference type="NCBI Taxonomy" id="574718"/>
    <lineage>
        <taxon>Bacteria</taxon>
        <taxon>Bacillati</taxon>
        <taxon>Actinomycetota</taxon>
        <taxon>Actinomycetes</taxon>
        <taxon>Micrococcales</taxon>
        <taxon>Intrasporangiaceae</taxon>
        <taxon>Terrabacter</taxon>
    </lineage>
</organism>
<protein>
    <submittedName>
        <fullName evidence="1">Uncharacterized protein</fullName>
    </submittedName>
</protein>
<proteinExistence type="predicted"/>
<dbReference type="RefSeq" id="WP_386054660.1">
    <property type="nucleotide sequence ID" value="NZ_JBHTKH010000020.1"/>
</dbReference>
<reference evidence="2" key="1">
    <citation type="journal article" date="2019" name="Int. J. Syst. Evol. Microbiol.">
        <title>The Global Catalogue of Microorganisms (GCM) 10K type strain sequencing project: providing services to taxonomists for standard genome sequencing and annotation.</title>
        <authorList>
            <consortium name="The Broad Institute Genomics Platform"/>
            <consortium name="The Broad Institute Genome Sequencing Center for Infectious Disease"/>
            <person name="Wu L."/>
            <person name="Ma J."/>
        </authorList>
    </citation>
    <scope>NUCLEOTIDE SEQUENCE [LARGE SCALE GENOMIC DNA]</scope>
    <source>
        <strain evidence="2">CCUG 57508</strain>
    </source>
</reference>
<name>A0ABW3N0M9_9MICO</name>
<keyword evidence="2" id="KW-1185">Reference proteome</keyword>
<dbReference type="Pfam" id="PF22234">
    <property type="entry name" value="Rv2466c-like"/>
    <property type="match status" value="1"/>
</dbReference>
<sequence>MPRGEEAVRVFDGARLLAGYPEFFELKRTRRGPPVFT</sequence>
<dbReference type="Proteomes" id="UP001597046">
    <property type="component" value="Unassembled WGS sequence"/>
</dbReference>
<dbReference type="Gene3D" id="3.40.30.10">
    <property type="entry name" value="Glutaredoxin"/>
    <property type="match status" value="1"/>
</dbReference>
<dbReference type="InterPro" id="IPR053977">
    <property type="entry name" value="Rv2466c-like"/>
</dbReference>
<evidence type="ECO:0000313" key="2">
    <source>
        <dbReference type="Proteomes" id="UP001597046"/>
    </source>
</evidence>
<comment type="caution">
    <text evidence="1">The sequence shown here is derived from an EMBL/GenBank/DDBJ whole genome shotgun (WGS) entry which is preliminary data.</text>
</comment>
<dbReference type="EMBL" id="JBHTKH010000020">
    <property type="protein sequence ID" value="MFD1056498.1"/>
    <property type="molecule type" value="Genomic_DNA"/>
</dbReference>
<evidence type="ECO:0000313" key="1">
    <source>
        <dbReference type="EMBL" id="MFD1056498.1"/>
    </source>
</evidence>